<gene>
    <name evidence="2" type="ORF">ALQ53_03005</name>
</gene>
<protein>
    <recommendedName>
        <fullName evidence="1">Methyltransferase domain-containing protein</fullName>
    </recommendedName>
</protein>
<dbReference type="Proteomes" id="UP000269335">
    <property type="component" value="Unassembled WGS sequence"/>
</dbReference>
<dbReference type="PANTHER" id="PTHR43861">
    <property type="entry name" value="TRANS-ACONITATE 2-METHYLTRANSFERASE-RELATED"/>
    <property type="match status" value="1"/>
</dbReference>
<dbReference type="Gene3D" id="3.40.50.150">
    <property type="entry name" value="Vaccinia Virus protein VP39"/>
    <property type="match status" value="1"/>
</dbReference>
<dbReference type="InterPro" id="IPR029063">
    <property type="entry name" value="SAM-dependent_MTases_sf"/>
</dbReference>
<dbReference type="RefSeq" id="WP_227444014.1">
    <property type="nucleotide sequence ID" value="NZ_RBPH01000049.1"/>
</dbReference>
<proteinExistence type="predicted"/>
<dbReference type="AlphaFoldDB" id="A0AB37QEW7"/>
<dbReference type="SUPFAM" id="SSF53335">
    <property type="entry name" value="S-adenosyl-L-methionine-dependent methyltransferases"/>
    <property type="match status" value="1"/>
</dbReference>
<evidence type="ECO:0000259" key="1">
    <source>
        <dbReference type="Pfam" id="PF13847"/>
    </source>
</evidence>
<organism evidence="2 3">
    <name type="scientific">Pseudomonas cannabina</name>
    <dbReference type="NCBI Taxonomy" id="86840"/>
    <lineage>
        <taxon>Bacteria</taxon>
        <taxon>Pseudomonadati</taxon>
        <taxon>Pseudomonadota</taxon>
        <taxon>Gammaproteobacteria</taxon>
        <taxon>Pseudomonadales</taxon>
        <taxon>Pseudomonadaceae</taxon>
        <taxon>Pseudomonas</taxon>
    </lineage>
</organism>
<evidence type="ECO:0000313" key="3">
    <source>
        <dbReference type="Proteomes" id="UP000269335"/>
    </source>
</evidence>
<dbReference type="InterPro" id="IPR025714">
    <property type="entry name" value="Methyltranfer_dom"/>
</dbReference>
<name>A0AB37QEW7_PSECA</name>
<sequence length="312" mass="33794">PKTLIAYALRVFVFQLSENPACLIETDLLSDTYAHCVWRLECFRLRAHPPGARRMPDPRLDFTTQLLMDAGICSGMRILDVGCGSGDVAFLLSDLVGSAGEIVGVDHDGAALANARSRAGQRTSPAFIQSDLLDLPASVGMFDAIVGRRVLMYQTDTVAVVKALAVHLRPGGVMVFQEHDTTMAPASIDAFILHKKAQGWIQQMIAREGADLHMGFNLHGILNRAGLIVQSVRAECVVQTPDNAYALGYIVRACMPRIIALGVATADEIGIDTLQQRLDKERTESTGIYIGDVMFGAWAHKLDNGHTPISIG</sequence>
<evidence type="ECO:0000313" key="2">
    <source>
        <dbReference type="EMBL" id="RMN84132.1"/>
    </source>
</evidence>
<dbReference type="CDD" id="cd02440">
    <property type="entry name" value="AdoMet_MTases"/>
    <property type="match status" value="1"/>
</dbReference>
<reference evidence="2 3" key="1">
    <citation type="submission" date="2018-08" db="EMBL/GenBank/DDBJ databases">
        <title>Recombination of ecologically and evolutionarily significant loci maintains genetic cohesion in the Pseudomonas syringae species complex.</title>
        <authorList>
            <person name="Dillon M."/>
            <person name="Thakur S."/>
            <person name="Almeida R.N.D."/>
            <person name="Weir B.S."/>
            <person name="Guttman D.S."/>
        </authorList>
    </citation>
    <scope>NUCLEOTIDE SEQUENCE [LARGE SCALE GENOMIC DNA]</scope>
    <source>
        <strain evidence="2 3">ICMP 15201</strain>
    </source>
</reference>
<dbReference type="Pfam" id="PF13847">
    <property type="entry name" value="Methyltransf_31"/>
    <property type="match status" value="1"/>
</dbReference>
<feature type="domain" description="Methyltransferase" evidence="1">
    <location>
        <begin position="74"/>
        <end position="182"/>
    </location>
</feature>
<feature type="non-terminal residue" evidence="2">
    <location>
        <position position="1"/>
    </location>
</feature>
<dbReference type="EMBL" id="RBPH01000049">
    <property type="protein sequence ID" value="RMN84132.1"/>
    <property type="molecule type" value="Genomic_DNA"/>
</dbReference>
<accession>A0AB37QEW7</accession>
<comment type="caution">
    <text evidence="2">The sequence shown here is derived from an EMBL/GenBank/DDBJ whole genome shotgun (WGS) entry which is preliminary data.</text>
</comment>